<reference evidence="2" key="1">
    <citation type="journal article" date="2022" name="Mol. Ecol. Resour.">
        <title>The genomes of chicory, endive, great burdock and yacon provide insights into Asteraceae palaeo-polyploidization history and plant inulin production.</title>
        <authorList>
            <person name="Fan W."/>
            <person name="Wang S."/>
            <person name="Wang H."/>
            <person name="Wang A."/>
            <person name="Jiang F."/>
            <person name="Liu H."/>
            <person name="Zhao H."/>
            <person name="Xu D."/>
            <person name="Zhang Y."/>
        </authorList>
    </citation>
    <scope>NUCLEOTIDE SEQUENCE [LARGE SCALE GENOMIC DNA]</scope>
    <source>
        <strain evidence="2">cv. Punajuju</strain>
    </source>
</reference>
<name>A0ACB9GAX1_CICIN</name>
<sequence>MAICQKKTKIRESFKLKRCDRIGSLMVLFRLFSGYLYESVWVSFLSHRPALHIALTRIPVYNIVFPFPLSLPVSLSSDFCWDFLYLCRRDKGLPDKGFIYLGVLGFVNGQIE</sequence>
<accession>A0ACB9GAX1</accession>
<evidence type="ECO:0000313" key="2">
    <source>
        <dbReference type="Proteomes" id="UP001055811"/>
    </source>
</evidence>
<dbReference type="EMBL" id="CM042010">
    <property type="protein sequence ID" value="KAI3780358.1"/>
    <property type="molecule type" value="Genomic_DNA"/>
</dbReference>
<evidence type="ECO:0000313" key="1">
    <source>
        <dbReference type="EMBL" id="KAI3780358.1"/>
    </source>
</evidence>
<comment type="caution">
    <text evidence="1">The sequence shown here is derived from an EMBL/GenBank/DDBJ whole genome shotgun (WGS) entry which is preliminary data.</text>
</comment>
<gene>
    <name evidence="1" type="ORF">L2E82_10337</name>
</gene>
<proteinExistence type="predicted"/>
<protein>
    <submittedName>
        <fullName evidence="1">Uncharacterized protein</fullName>
    </submittedName>
</protein>
<reference evidence="1 2" key="2">
    <citation type="journal article" date="2022" name="Mol. Ecol. Resour.">
        <title>The genomes of chicory, endive, great burdock and yacon provide insights into Asteraceae paleo-polyploidization history and plant inulin production.</title>
        <authorList>
            <person name="Fan W."/>
            <person name="Wang S."/>
            <person name="Wang H."/>
            <person name="Wang A."/>
            <person name="Jiang F."/>
            <person name="Liu H."/>
            <person name="Zhao H."/>
            <person name="Xu D."/>
            <person name="Zhang Y."/>
        </authorList>
    </citation>
    <scope>NUCLEOTIDE SEQUENCE [LARGE SCALE GENOMIC DNA]</scope>
    <source>
        <strain evidence="2">cv. Punajuju</strain>
        <tissue evidence="1">Leaves</tissue>
    </source>
</reference>
<organism evidence="1 2">
    <name type="scientific">Cichorium intybus</name>
    <name type="common">Chicory</name>
    <dbReference type="NCBI Taxonomy" id="13427"/>
    <lineage>
        <taxon>Eukaryota</taxon>
        <taxon>Viridiplantae</taxon>
        <taxon>Streptophyta</taxon>
        <taxon>Embryophyta</taxon>
        <taxon>Tracheophyta</taxon>
        <taxon>Spermatophyta</taxon>
        <taxon>Magnoliopsida</taxon>
        <taxon>eudicotyledons</taxon>
        <taxon>Gunneridae</taxon>
        <taxon>Pentapetalae</taxon>
        <taxon>asterids</taxon>
        <taxon>campanulids</taxon>
        <taxon>Asterales</taxon>
        <taxon>Asteraceae</taxon>
        <taxon>Cichorioideae</taxon>
        <taxon>Cichorieae</taxon>
        <taxon>Cichoriinae</taxon>
        <taxon>Cichorium</taxon>
    </lineage>
</organism>
<keyword evidence="2" id="KW-1185">Reference proteome</keyword>
<dbReference type="Proteomes" id="UP001055811">
    <property type="component" value="Linkage Group LG02"/>
</dbReference>